<gene>
    <name evidence="6" type="ORF">AD929_13345</name>
</gene>
<dbReference type="GO" id="GO:0030261">
    <property type="term" value="P:chromosome condensation"/>
    <property type="evidence" value="ECO:0007669"/>
    <property type="project" value="UniProtKB-KW"/>
</dbReference>
<dbReference type="PANTHER" id="PTHR33175:SF3">
    <property type="entry name" value="DNA-BINDING PROTEIN HU-BETA"/>
    <property type="match status" value="1"/>
</dbReference>
<evidence type="ECO:0000313" key="6">
    <source>
        <dbReference type="EMBL" id="KXV00167.1"/>
    </source>
</evidence>
<dbReference type="RefSeq" id="WP_062497464.1">
    <property type="nucleotide sequence ID" value="NZ_LHZB01000118.1"/>
</dbReference>
<evidence type="ECO:0000256" key="2">
    <source>
        <dbReference type="ARBA" id="ARBA00023067"/>
    </source>
</evidence>
<dbReference type="CDD" id="cd13831">
    <property type="entry name" value="HU"/>
    <property type="match status" value="1"/>
</dbReference>
<sequence>MSIIADTIAEKAGLTKTASAELAKSILEAITDKLAAGETVVLNNFGRLSVKETPARKGRNPRTGEELDIPAGRKVSFSPSSVLKDRVK</sequence>
<organism evidence="6 7">
    <name type="scientific">Gluconobacter potus</name>
    <dbReference type="NCBI Taxonomy" id="2724927"/>
    <lineage>
        <taxon>Bacteria</taxon>
        <taxon>Pseudomonadati</taxon>
        <taxon>Pseudomonadota</taxon>
        <taxon>Alphaproteobacteria</taxon>
        <taxon>Acetobacterales</taxon>
        <taxon>Acetobacteraceae</taxon>
        <taxon>Gluconobacter</taxon>
    </lineage>
</organism>
<name>A0A149QSS4_9PROT</name>
<dbReference type="GO" id="GO:0030527">
    <property type="term" value="F:structural constituent of chromatin"/>
    <property type="evidence" value="ECO:0007669"/>
    <property type="project" value="InterPro"/>
</dbReference>
<dbReference type="PANTHER" id="PTHR33175">
    <property type="entry name" value="DNA-BINDING PROTEIN HU"/>
    <property type="match status" value="1"/>
</dbReference>
<keyword evidence="2" id="KW-0226">DNA condensation</keyword>
<evidence type="ECO:0000256" key="5">
    <source>
        <dbReference type="SAM" id="MobiDB-lite"/>
    </source>
</evidence>
<proteinExistence type="inferred from homology"/>
<evidence type="ECO:0000256" key="1">
    <source>
        <dbReference type="ARBA" id="ARBA00010529"/>
    </source>
</evidence>
<dbReference type="SMART" id="SM00411">
    <property type="entry name" value="BHL"/>
    <property type="match status" value="1"/>
</dbReference>
<protein>
    <recommendedName>
        <fullName evidence="8">Integration host factor</fullName>
    </recommendedName>
</protein>
<evidence type="ECO:0000313" key="7">
    <source>
        <dbReference type="Proteomes" id="UP000075573"/>
    </source>
</evidence>
<dbReference type="Proteomes" id="UP000075573">
    <property type="component" value="Unassembled WGS sequence"/>
</dbReference>
<comment type="caution">
    <text evidence="6">The sequence shown here is derived from an EMBL/GenBank/DDBJ whole genome shotgun (WGS) entry which is preliminary data.</text>
</comment>
<keyword evidence="3" id="KW-0238">DNA-binding</keyword>
<dbReference type="PATRIC" id="fig|442.7.peg.3472"/>
<accession>A0A149QSS4</accession>
<reference evidence="6 7" key="1">
    <citation type="submission" date="2015-06" db="EMBL/GenBank/DDBJ databases">
        <title>Improved classification and identification of acetic acid bacteria using matrix-assisted laser desorption/ionization time-of-flight mass spectrometry; Gluconobacter nephelii and Gluconobacter uchimurae are later heterotypic synonyms of Gluconobacter japonicus and Gluconobacter oxydans, respectively.</title>
        <authorList>
            <person name="Li L."/>
            <person name="Cleenwerck I."/>
            <person name="De Vuyst L."/>
            <person name="Vandamme P."/>
        </authorList>
    </citation>
    <scope>NUCLEOTIDE SEQUENCE [LARGE SCALE GENOMIC DNA]</scope>
    <source>
        <strain evidence="6 7">LMG 1764</strain>
    </source>
</reference>
<dbReference type="PRINTS" id="PR01727">
    <property type="entry name" value="DNABINDINGHU"/>
</dbReference>
<dbReference type="SUPFAM" id="SSF47729">
    <property type="entry name" value="IHF-like DNA-binding proteins"/>
    <property type="match status" value="1"/>
</dbReference>
<feature type="region of interest" description="Disordered" evidence="5">
    <location>
        <begin position="52"/>
        <end position="88"/>
    </location>
</feature>
<dbReference type="GO" id="GO:0003677">
    <property type="term" value="F:DNA binding"/>
    <property type="evidence" value="ECO:0007669"/>
    <property type="project" value="UniProtKB-KW"/>
</dbReference>
<evidence type="ECO:0000256" key="3">
    <source>
        <dbReference type="ARBA" id="ARBA00023125"/>
    </source>
</evidence>
<comment type="similarity">
    <text evidence="1 4">Belongs to the bacterial histone-like protein family.</text>
</comment>
<dbReference type="EMBL" id="LHZB01000118">
    <property type="protein sequence ID" value="KXV00167.1"/>
    <property type="molecule type" value="Genomic_DNA"/>
</dbReference>
<evidence type="ECO:0000256" key="4">
    <source>
        <dbReference type="RuleBase" id="RU003939"/>
    </source>
</evidence>
<dbReference type="InterPro" id="IPR000119">
    <property type="entry name" value="Hist_DNA-bd"/>
</dbReference>
<dbReference type="InterPro" id="IPR010992">
    <property type="entry name" value="IHF-like_DNA-bd_dom_sf"/>
</dbReference>
<evidence type="ECO:0008006" key="8">
    <source>
        <dbReference type="Google" id="ProtNLM"/>
    </source>
</evidence>
<dbReference type="Pfam" id="PF00216">
    <property type="entry name" value="Bac_DNA_binding"/>
    <property type="match status" value="1"/>
</dbReference>
<dbReference type="Gene3D" id="4.10.520.10">
    <property type="entry name" value="IHF-like DNA-binding proteins"/>
    <property type="match status" value="1"/>
</dbReference>
<dbReference type="GO" id="GO:0005829">
    <property type="term" value="C:cytosol"/>
    <property type="evidence" value="ECO:0007669"/>
    <property type="project" value="TreeGrafter"/>
</dbReference>
<dbReference type="AlphaFoldDB" id="A0A149QSS4"/>